<keyword evidence="1" id="KW-0812">Transmembrane</keyword>
<evidence type="ECO:0000256" key="1">
    <source>
        <dbReference type="SAM" id="Phobius"/>
    </source>
</evidence>
<keyword evidence="3" id="KW-1185">Reference proteome</keyword>
<feature type="transmembrane region" description="Helical" evidence="1">
    <location>
        <begin position="80"/>
        <end position="99"/>
    </location>
</feature>
<proteinExistence type="predicted"/>
<gene>
    <name evidence="2" type="ORF">RI048_08750</name>
</gene>
<evidence type="ECO:0000313" key="3">
    <source>
        <dbReference type="Proteomes" id="UP001246576"/>
    </source>
</evidence>
<name>A0ABU2EKA0_9BURK</name>
<evidence type="ECO:0000313" key="2">
    <source>
        <dbReference type="EMBL" id="MDR9848298.1"/>
    </source>
</evidence>
<comment type="caution">
    <text evidence="2">The sequence shown here is derived from an EMBL/GenBank/DDBJ whole genome shotgun (WGS) entry which is preliminary data.</text>
</comment>
<sequence length="113" mass="12647">MIRLQKLPALAKWAIVNLIGIGFYLYLASTLWPAKGEENTPGGPGDAFFIVFAIWPILLVFAVANFATLYLIIRHVHEKRTAFAVWSVIILLWIAAVLIDHGQSVHMIAIEYS</sequence>
<keyword evidence="1" id="KW-0472">Membrane</keyword>
<dbReference type="Proteomes" id="UP001246576">
    <property type="component" value="Unassembled WGS sequence"/>
</dbReference>
<feature type="transmembrane region" description="Helical" evidence="1">
    <location>
        <begin position="7"/>
        <end position="27"/>
    </location>
</feature>
<dbReference type="RefSeq" id="WP_121043219.1">
    <property type="nucleotide sequence ID" value="NZ_JAVLSJ010000004.1"/>
</dbReference>
<protein>
    <recommendedName>
        <fullName evidence="4">DUF1705 domain-containing protein</fullName>
    </recommendedName>
</protein>
<keyword evidence="1" id="KW-1133">Transmembrane helix</keyword>
<accession>A0ABU2EKA0</accession>
<organism evidence="2 3">
    <name type="scientific">Herbaspirillum huttiense subsp. lycopersici</name>
    <dbReference type="NCBI Taxonomy" id="3074428"/>
    <lineage>
        <taxon>Bacteria</taxon>
        <taxon>Pseudomonadati</taxon>
        <taxon>Pseudomonadota</taxon>
        <taxon>Betaproteobacteria</taxon>
        <taxon>Burkholderiales</taxon>
        <taxon>Oxalobacteraceae</taxon>
        <taxon>Herbaspirillum</taxon>
    </lineage>
</organism>
<dbReference type="EMBL" id="JAVLSJ010000004">
    <property type="protein sequence ID" value="MDR9848298.1"/>
    <property type="molecule type" value="Genomic_DNA"/>
</dbReference>
<reference evidence="2" key="1">
    <citation type="submission" date="2023-09" db="EMBL/GenBank/DDBJ databases">
        <title>Description of first Herbaspirillum huttiense subsp. nephrolepsisexaltata and Herbaspirillum huttiense subsp. lycopersicon.</title>
        <authorList>
            <person name="Poudel M."/>
            <person name="Sharma A."/>
            <person name="Goss E."/>
            <person name="Tapia J.H."/>
            <person name="Harmon C.M."/>
            <person name="Jones J.B."/>
        </authorList>
    </citation>
    <scope>NUCLEOTIDE SEQUENCE</scope>
    <source>
        <strain evidence="2">SE1</strain>
    </source>
</reference>
<evidence type="ECO:0008006" key="4">
    <source>
        <dbReference type="Google" id="ProtNLM"/>
    </source>
</evidence>
<feature type="transmembrane region" description="Helical" evidence="1">
    <location>
        <begin position="47"/>
        <end position="73"/>
    </location>
</feature>